<comment type="caution">
    <text evidence="1">The sequence shown here is derived from an EMBL/GenBank/DDBJ whole genome shotgun (WGS) entry which is preliminary data.</text>
</comment>
<protein>
    <submittedName>
        <fullName evidence="1">Haloacid dehalogenase-like family hydrolase</fullName>
        <ecNumber evidence="1">3.-.-.-</ecNumber>
    </submittedName>
</protein>
<dbReference type="Gene3D" id="1.10.150.240">
    <property type="entry name" value="Putative phosphatase, domain 2"/>
    <property type="match status" value="1"/>
</dbReference>
<reference evidence="1 2" key="1">
    <citation type="submission" date="2014-08" db="EMBL/GenBank/DDBJ databases">
        <title>Genome sequence of Tetragenococcus muriaticus.</title>
        <authorList>
            <person name="Chuea-nongthon C."/>
            <person name="Rodtong S."/>
            <person name="Yongsawatdigul J."/>
            <person name="Steele J.L."/>
            <person name="Liu X.-y."/>
            <person name="Speers J."/>
            <person name="Glasner J.D."/>
            <person name="Neeno-Eckwall E.C."/>
        </authorList>
    </citation>
    <scope>NUCLEOTIDE SEQUENCE [LARGE SCALE GENOMIC DNA]</scope>
    <source>
        <strain evidence="1 2">PMC-11-5</strain>
    </source>
</reference>
<name>A0A091C063_9ENTE</name>
<dbReference type="Pfam" id="PF13419">
    <property type="entry name" value="HAD_2"/>
    <property type="match status" value="1"/>
</dbReference>
<dbReference type="NCBIfam" id="TIGR01509">
    <property type="entry name" value="HAD-SF-IA-v3"/>
    <property type="match status" value="1"/>
</dbReference>
<dbReference type="SFLD" id="SFLDS00003">
    <property type="entry name" value="Haloacid_Dehalogenase"/>
    <property type="match status" value="1"/>
</dbReference>
<evidence type="ECO:0000313" key="2">
    <source>
        <dbReference type="Proteomes" id="UP000029380"/>
    </source>
</evidence>
<dbReference type="Gene3D" id="3.40.50.1000">
    <property type="entry name" value="HAD superfamily/HAD-like"/>
    <property type="match status" value="1"/>
</dbReference>
<proteinExistence type="predicted"/>
<organism evidence="1 2">
    <name type="scientific">Tetragenococcus muriaticus PMC-11-5</name>
    <dbReference type="NCBI Taxonomy" id="1302649"/>
    <lineage>
        <taxon>Bacteria</taxon>
        <taxon>Bacillati</taxon>
        <taxon>Bacillota</taxon>
        <taxon>Bacilli</taxon>
        <taxon>Lactobacillales</taxon>
        <taxon>Enterococcaceae</taxon>
        <taxon>Tetragenococcus</taxon>
    </lineage>
</organism>
<dbReference type="SUPFAM" id="SSF56784">
    <property type="entry name" value="HAD-like"/>
    <property type="match status" value="1"/>
</dbReference>
<dbReference type="PANTHER" id="PTHR18901">
    <property type="entry name" value="2-DEOXYGLUCOSE-6-PHOSPHATE PHOSPHATASE 2"/>
    <property type="match status" value="1"/>
</dbReference>
<evidence type="ECO:0000313" key="1">
    <source>
        <dbReference type="EMBL" id="KFN89417.1"/>
    </source>
</evidence>
<dbReference type="PATRIC" id="fig|1302649.3.peg.2428"/>
<sequence>MLDLTQKSVIFFDMDGLLLDTENLYYETRRQILNKYGYSYTQKHHARYIGKGFTDTICRLKKFVGDEKLGKQVFTESMELFQTAIENEKLPLKQGALQLLTMLNEKGKSCYLTSSSSKEIIMQALQKTQIEGSFDKIISGEEVNRNKPMPDIYLRAVEIAQTNKRKALVFEDSKSGVEAAFQAGIDVIMVPDWLPPSKQEMDEVTAVLPNLEEALVFFTERNNRRKPNDHFDYHEPFC</sequence>
<dbReference type="SFLD" id="SFLDG01135">
    <property type="entry name" value="C1.5.6:_HAD__Beta-PGM__Phospha"/>
    <property type="match status" value="1"/>
</dbReference>
<dbReference type="EC" id="3.-.-.-" evidence="1"/>
<dbReference type="SFLD" id="SFLDG01129">
    <property type="entry name" value="C1.5:_HAD__Beta-PGM__Phosphata"/>
    <property type="match status" value="1"/>
</dbReference>
<dbReference type="InterPro" id="IPR023198">
    <property type="entry name" value="PGP-like_dom2"/>
</dbReference>
<dbReference type="OrthoDB" id="9797743at2"/>
<accession>A0A091C063</accession>
<dbReference type="InterPro" id="IPR041492">
    <property type="entry name" value="HAD_2"/>
</dbReference>
<dbReference type="PANTHER" id="PTHR18901:SF38">
    <property type="entry name" value="PSEUDOURIDINE-5'-PHOSPHATASE"/>
    <property type="match status" value="1"/>
</dbReference>
<dbReference type="Proteomes" id="UP000029380">
    <property type="component" value="Unassembled WGS sequence"/>
</dbReference>
<keyword evidence="1" id="KW-0378">Hydrolase</keyword>
<dbReference type="AlphaFoldDB" id="A0A091C063"/>
<dbReference type="InterPro" id="IPR036412">
    <property type="entry name" value="HAD-like_sf"/>
</dbReference>
<gene>
    <name evidence="1" type="ORF">TMUPMC115_2444</name>
</gene>
<dbReference type="EMBL" id="JPVU01000272">
    <property type="protein sequence ID" value="KFN89417.1"/>
    <property type="molecule type" value="Genomic_DNA"/>
</dbReference>
<dbReference type="RefSeq" id="WP_081930215.1">
    <property type="nucleotide sequence ID" value="NZ_JPVU01000272.1"/>
</dbReference>
<dbReference type="InterPro" id="IPR006439">
    <property type="entry name" value="HAD-SF_hydro_IA"/>
</dbReference>
<dbReference type="GO" id="GO:0016787">
    <property type="term" value="F:hydrolase activity"/>
    <property type="evidence" value="ECO:0007669"/>
    <property type="project" value="UniProtKB-KW"/>
</dbReference>
<dbReference type="InterPro" id="IPR023214">
    <property type="entry name" value="HAD_sf"/>
</dbReference>